<dbReference type="UniPathway" id="UPA00214"/>
<dbReference type="InterPro" id="IPR005886">
    <property type="entry name" value="UDP_G4E"/>
</dbReference>
<comment type="subunit">
    <text evidence="10">Homodimer.</text>
</comment>
<sequence>MNVLVTGGAGYIGSHAVQRLLADGNTVVVMDNLFRGHRAAVPAEATFVQGDLHDYDLIVKTLKDHAIECVINFAAWTYVGESVEQPLGYYHNNTAGVLTLLRAMAEAGVNKIVHSSTAATYGEPDEMPITEDTPQAPINPYGMSKYMVEQILRDTANANPEFAFACPRYFNVAGCDPEGRIGEDHSPETHLIPVLLEAATGKREKAYIFGTDYPTPDGTCIRDYVHVVDLIDAHVLLMNALKPGQQLFYNLGIGNGMSVREIVDAVKKVTGVDFTVEIGDRRAGDPPSLYADPKKIKEELGWEAKITDTETMVADAYKWFKANPEGYGDG</sequence>
<evidence type="ECO:0000256" key="5">
    <source>
        <dbReference type="ARBA" id="ARBA00013189"/>
    </source>
</evidence>
<dbReference type="InterPro" id="IPR001509">
    <property type="entry name" value="Epimerase_deHydtase"/>
</dbReference>
<keyword evidence="7 10" id="KW-0520">NAD</keyword>
<dbReference type="CDD" id="cd05247">
    <property type="entry name" value="UDP_G4E_1_SDR_e"/>
    <property type="match status" value="1"/>
</dbReference>
<keyword evidence="8 10" id="KW-0413">Isomerase</keyword>
<keyword evidence="13" id="KW-1185">Reference proteome</keyword>
<dbReference type="NCBIfam" id="TIGR01179">
    <property type="entry name" value="galE"/>
    <property type="match status" value="1"/>
</dbReference>
<evidence type="ECO:0000256" key="3">
    <source>
        <dbReference type="ARBA" id="ARBA00004947"/>
    </source>
</evidence>
<proteinExistence type="inferred from homology"/>
<evidence type="ECO:0000256" key="8">
    <source>
        <dbReference type="ARBA" id="ARBA00023235"/>
    </source>
</evidence>
<evidence type="ECO:0000313" key="12">
    <source>
        <dbReference type="EMBL" id="MBB6431399.1"/>
    </source>
</evidence>
<evidence type="ECO:0000256" key="10">
    <source>
        <dbReference type="RuleBase" id="RU366046"/>
    </source>
</evidence>
<dbReference type="InterPro" id="IPR036291">
    <property type="entry name" value="NAD(P)-bd_dom_sf"/>
</dbReference>
<dbReference type="SUPFAM" id="SSF51735">
    <property type="entry name" value="NAD(P)-binding Rossmann-fold domains"/>
    <property type="match status" value="1"/>
</dbReference>
<evidence type="ECO:0000256" key="1">
    <source>
        <dbReference type="ARBA" id="ARBA00000083"/>
    </source>
</evidence>
<dbReference type="PANTHER" id="PTHR43725:SF53">
    <property type="entry name" value="UDP-ARABINOSE 4-EPIMERASE 1"/>
    <property type="match status" value="1"/>
</dbReference>
<evidence type="ECO:0000256" key="6">
    <source>
        <dbReference type="ARBA" id="ARBA00018569"/>
    </source>
</evidence>
<evidence type="ECO:0000259" key="11">
    <source>
        <dbReference type="Pfam" id="PF01370"/>
    </source>
</evidence>
<dbReference type="RefSeq" id="WP_184678869.1">
    <property type="nucleotide sequence ID" value="NZ_JACHGY010000001.1"/>
</dbReference>
<comment type="caution">
    <text evidence="12">The sequence shown here is derived from an EMBL/GenBank/DDBJ whole genome shotgun (WGS) entry which is preliminary data.</text>
</comment>
<evidence type="ECO:0000256" key="2">
    <source>
        <dbReference type="ARBA" id="ARBA00001911"/>
    </source>
</evidence>
<comment type="cofactor">
    <cofactor evidence="2 10">
        <name>NAD(+)</name>
        <dbReference type="ChEBI" id="CHEBI:57540"/>
    </cofactor>
</comment>
<dbReference type="GO" id="GO:0003978">
    <property type="term" value="F:UDP-glucose 4-epimerase activity"/>
    <property type="evidence" value="ECO:0007669"/>
    <property type="project" value="UniProtKB-UniRule"/>
</dbReference>
<dbReference type="Proteomes" id="UP000541810">
    <property type="component" value="Unassembled WGS sequence"/>
</dbReference>
<dbReference type="GO" id="GO:0006012">
    <property type="term" value="P:galactose metabolic process"/>
    <property type="evidence" value="ECO:0007669"/>
    <property type="project" value="UniProtKB-UniPathway"/>
</dbReference>
<keyword evidence="9 10" id="KW-0119">Carbohydrate metabolism</keyword>
<dbReference type="Gene3D" id="3.40.50.720">
    <property type="entry name" value="NAD(P)-binding Rossmann-like Domain"/>
    <property type="match status" value="1"/>
</dbReference>
<feature type="domain" description="NAD-dependent epimerase/dehydratase" evidence="11">
    <location>
        <begin position="3"/>
        <end position="252"/>
    </location>
</feature>
<dbReference type="Gene3D" id="3.90.25.10">
    <property type="entry name" value="UDP-galactose 4-epimerase, domain 1"/>
    <property type="match status" value="1"/>
</dbReference>
<dbReference type="EMBL" id="JACHGY010000001">
    <property type="protein sequence ID" value="MBB6431399.1"/>
    <property type="molecule type" value="Genomic_DNA"/>
</dbReference>
<gene>
    <name evidence="12" type="ORF">HNQ40_003205</name>
</gene>
<dbReference type="PANTHER" id="PTHR43725">
    <property type="entry name" value="UDP-GLUCOSE 4-EPIMERASE"/>
    <property type="match status" value="1"/>
</dbReference>
<dbReference type="Pfam" id="PF01370">
    <property type="entry name" value="Epimerase"/>
    <property type="match status" value="1"/>
</dbReference>
<evidence type="ECO:0000313" key="13">
    <source>
        <dbReference type="Proteomes" id="UP000541810"/>
    </source>
</evidence>
<evidence type="ECO:0000256" key="9">
    <source>
        <dbReference type="ARBA" id="ARBA00023277"/>
    </source>
</evidence>
<evidence type="ECO:0000256" key="4">
    <source>
        <dbReference type="ARBA" id="ARBA00007637"/>
    </source>
</evidence>
<dbReference type="AlphaFoldDB" id="A0A7X0LLY7"/>
<name>A0A7X0LLY7_9BACT</name>
<evidence type="ECO:0000256" key="7">
    <source>
        <dbReference type="ARBA" id="ARBA00023027"/>
    </source>
</evidence>
<protein>
    <recommendedName>
        <fullName evidence="6 10">UDP-glucose 4-epimerase</fullName>
        <ecNumber evidence="5 10">5.1.3.2</ecNumber>
    </recommendedName>
</protein>
<reference evidence="12 13" key="1">
    <citation type="submission" date="2020-08" db="EMBL/GenBank/DDBJ databases">
        <title>Genomic Encyclopedia of Type Strains, Phase IV (KMG-IV): sequencing the most valuable type-strain genomes for metagenomic binning, comparative biology and taxonomic classification.</title>
        <authorList>
            <person name="Goeker M."/>
        </authorList>
    </citation>
    <scope>NUCLEOTIDE SEQUENCE [LARGE SCALE GENOMIC DNA]</scope>
    <source>
        <strain evidence="12 13">DSM 103725</strain>
    </source>
</reference>
<comment type="pathway">
    <text evidence="3 10">Carbohydrate metabolism; galactose metabolism.</text>
</comment>
<dbReference type="EC" id="5.1.3.2" evidence="5 10"/>
<comment type="similarity">
    <text evidence="4 10">Belongs to the NAD(P)-dependent epimerase/dehydratase family.</text>
</comment>
<organism evidence="12 13">
    <name type="scientific">Algisphaera agarilytica</name>
    <dbReference type="NCBI Taxonomy" id="1385975"/>
    <lineage>
        <taxon>Bacteria</taxon>
        <taxon>Pseudomonadati</taxon>
        <taxon>Planctomycetota</taxon>
        <taxon>Phycisphaerae</taxon>
        <taxon>Phycisphaerales</taxon>
        <taxon>Phycisphaeraceae</taxon>
        <taxon>Algisphaera</taxon>
    </lineage>
</organism>
<accession>A0A7X0LLY7</accession>
<comment type="catalytic activity">
    <reaction evidence="1 10">
        <text>UDP-alpha-D-glucose = UDP-alpha-D-galactose</text>
        <dbReference type="Rhea" id="RHEA:22168"/>
        <dbReference type="ChEBI" id="CHEBI:58885"/>
        <dbReference type="ChEBI" id="CHEBI:66914"/>
        <dbReference type="EC" id="5.1.3.2"/>
    </reaction>
</comment>